<organism evidence="1 2">
    <name type="scientific">Halogranum salarium B-1</name>
    <dbReference type="NCBI Taxonomy" id="1210908"/>
    <lineage>
        <taxon>Archaea</taxon>
        <taxon>Methanobacteriati</taxon>
        <taxon>Methanobacteriota</taxon>
        <taxon>Stenosarchaea group</taxon>
        <taxon>Halobacteria</taxon>
        <taxon>Halobacteriales</taxon>
        <taxon>Haloferacaceae</taxon>
    </lineage>
</organism>
<reference evidence="1 2" key="1">
    <citation type="journal article" date="2012" name="J. Bacteriol.">
        <title>Draft Genome Sequence of the Extremely Halophilic Archaeon Halogranum salarium B-1T.</title>
        <authorList>
            <person name="Kim K.K."/>
            <person name="Lee K.C."/>
            <person name="Lee J.S."/>
        </authorList>
    </citation>
    <scope>NUCLEOTIDE SEQUENCE [LARGE SCALE GENOMIC DNA]</scope>
    <source>
        <strain evidence="1 2">B-1</strain>
    </source>
</reference>
<dbReference type="AlphaFoldDB" id="J3JD89"/>
<protein>
    <submittedName>
        <fullName evidence="1">Uncharacterized protein</fullName>
    </submittedName>
</protein>
<sequence>MVSPISKLSHCKLRFVSIDEESKDIIGSTESEYLRAITRLDT</sequence>
<comment type="caution">
    <text evidence="1">The sequence shown here is derived from an EMBL/GenBank/DDBJ whole genome shotgun (WGS) entry which is preliminary data.</text>
</comment>
<accession>J3JD89</accession>
<name>J3JD89_9EURY</name>
<dbReference type="Proteomes" id="UP000007813">
    <property type="component" value="Unassembled WGS sequence"/>
</dbReference>
<gene>
    <name evidence="1" type="ORF">HSB1_42390</name>
</gene>
<evidence type="ECO:0000313" key="1">
    <source>
        <dbReference type="EMBL" id="EJN57276.1"/>
    </source>
</evidence>
<dbReference type="EMBL" id="ALJD01000014">
    <property type="protein sequence ID" value="EJN57276.1"/>
    <property type="molecule type" value="Genomic_DNA"/>
</dbReference>
<evidence type="ECO:0000313" key="2">
    <source>
        <dbReference type="Proteomes" id="UP000007813"/>
    </source>
</evidence>
<proteinExistence type="predicted"/>